<dbReference type="PRINTS" id="PR00260">
    <property type="entry name" value="CHEMTRNSDUCR"/>
</dbReference>
<gene>
    <name evidence="7" type="ORF">J2Z76_001628</name>
</gene>
<organism evidence="7 8">
    <name type="scientific">Sedimentibacter acidaminivorans</name>
    <dbReference type="NCBI Taxonomy" id="913099"/>
    <lineage>
        <taxon>Bacteria</taxon>
        <taxon>Bacillati</taxon>
        <taxon>Bacillota</taxon>
        <taxon>Tissierellia</taxon>
        <taxon>Sedimentibacter</taxon>
    </lineage>
</organism>
<dbReference type="Gene3D" id="6.10.340.10">
    <property type="match status" value="1"/>
</dbReference>
<reference evidence="7 8" key="1">
    <citation type="submission" date="2021-03" db="EMBL/GenBank/DDBJ databases">
        <title>Genomic Encyclopedia of Type Strains, Phase IV (KMG-IV): sequencing the most valuable type-strain genomes for metagenomic binning, comparative biology and taxonomic classification.</title>
        <authorList>
            <person name="Goeker M."/>
        </authorList>
    </citation>
    <scope>NUCLEOTIDE SEQUENCE [LARGE SCALE GENOMIC DNA]</scope>
    <source>
        <strain evidence="7 8">DSM 24004</strain>
    </source>
</reference>
<dbReference type="InterPro" id="IPR003660">
    <property type="entry name" value="HAMP_dom"/>
</dbReference>
<dbReference type="SMART" id="SM00283">
    <property type="entry name" value="MA"/>
    <property type="match status" value="1"/>
</dbReference>
<feature type="domain" description="HAMP" evidence="6">
    <location>
        <begin position="208"/>
        <end position="260"/>
    </location>
</feature>
<evidence type="ECO:0000259" key="6">
    <source>
        <dbReference type="PROSITE" id="PS50885"/>
    </source>
</evidence>
<dbReference type="PANTHER" id="PTHR43531">
    <property type="entry name" value="PROTEIN ICFG"/>
    <property type="match status" value="1"/>
</dbReference>
<proteinExistence type="inferred from homology"/>
<evidence type="ECO:0000313" key="7">
    <source>
        <dbReference type="EMBL" id="MBP1925767.1"/>
    </source>
</evidence>
<dbReference type="PROSITE" id="PS50885">
    <property type="entry name" value="HAMP"/>
    <property type="match status" value="1"/>
</dbReference>
<evidence type="ECO:0000256" key="2">
    <source>
        <dbReference type="ARBA" id="ARBA00029447"/>
    </source>
</evidence>
<keyword evidence="1" id="KW-0145">Chemotaxis</keyword>
<dbReference type="CDD" id="cd06225">
    <property type="entry name" value="HAMP"/>
    <property type="match status" value="1"/>
</dbReference>
<dbReference type="SUPFAM" id="SSF58104">
    <property type="entry name" value="Methyl-accepting chemotaxis protein (MCP) signaling domain"/>
    <property type="match status" value="1"/>
</dbReference>
<dbReference type="InterPro" id="IPR004090">
    <property type="entry name" value="Chemotax_Me-accpt_rcpt"/>
</dbReference>
<evidence type="ECO:0000313" key="8">
    <source>
        <dbReference type="Proteomes" id="UP001519342"/>
    </source>
</evidence>
<dbReference type="InterPro" id="IPR004089">
    <property type="entry name" value="MCPsignal_dom"/>
</dbReference>
<keyword evidence="4" id="KW-0812">Transmembrane</keyword>
<evidence type="ECO:0000256" key="1">
    <source>
        <dbReference type="ARBA" id="ARBA00022500"/>
    </source>
</evidence>
<dbReference type="InterPro" id="IPR024478">
    <property type="entry name" value="HlyB_4HB_MCP"/>
</dbReference>
<evidence type="ECO:0000256" key="4">
    <source>
        <dbReference type="SAM" id="Phobius"/>
    </source>
</evidence>
<dbReference type="InterPro" id="IPR051310">
    <property type="entry name" value="MCP_chemotaxis"/>
</dbReference>
<comment type="caution">
    <text evidence="7">The sequence shown here is derived from an EMBL/GenBank/DDBJ whole genome shotgun (WGS) entry which is preliminary data.</text>
</comment>
<keyword evidence="3" id="KW-0807">Transducer</keyword>
<evidence type="ECO:0000259" key="5">
    <source>
        <dbReference type="PROSITE" id="PS50111"/>
    </source>
</evidence>
<feature type="transmembrane region" description="Helical" evidence="4">
    <location>
        <begin position="182"/>
        <end position="206"/>
    </location>
</feature>
<sequence>MKNLKIGKRLIVCFSIIIFVLIITIGISVFNINVVSTNMDRFNKECYESESINWTAILAIDSVEKSIYKASSSSNRVLVLQYIEEIKAGVISFDNSIAQLKGKNVVTNEYISELESEIEKAKPNIDELIDLIDKGKSTQAMQIMYLKLMPSMDSIHASLRAISSELDTNAQNFVMESENVKMTAIVTLLVVLCISVIISILLASYVTRSIVKPIDEISEAANSMSIGDFDFEIKYNSKDELGKVAKDMANTVSKLKLYIGNVDSILNKIALGDMTASIDIEYEGGFASIKKSVEVILESLNDIFSQINEASDQVASSSEQVSGGAQALSQGATEQASSIQQLSASINEISEQVKVNANNSNMVSKTTNNLVKEVKDGSEQMKQMTTAMVDIKQSSNDIAKIIKAIDDIAFQTNILALNAAVEAARAGAAGKGFAVVADEVRNLASKSAEAAKNTTVLIENSIKVVENGTKIADKTAKSMNNVVDGISESMLLIDQITEASNEQAVSIMQVTQGIEQVSAVVQTNSATAEESAAASEELSGQAQMLKSLVGKVKIKSSSVMFEKDELNEDELGMYESDNEEVYSESEQTMKI</sequence>
<keyword evidence="4" id="KW-1133">Transmembrane helix</keyword>
<dbReference type="Proteomes" id="UP001519342">
    <property type="component" value="Unassembled WGS sequence"/>
</dbReference>
<dbReference type="RefSeq" id="WP_209511511.1">
    <property type="nucleotide sequence ID" value="NZ_JAGGKS010000004.1"/>
</dbReference>
<accession>A0ABS4GE42</accession>
<dbReference type="PANTHER" id="PTHR43531:SF11">
    <property type="entry name" value="METHYL-ACCEPTING CHEMOTAXIS PROTEIN 3"/>
    <property type="match status" value="1"/>
</dbReference>
<keyword evidence="4" id="KW-0472">Membrane</keyword>
<feature type="domain" description="Methyl-accepting transducer" evidence="5">
    <location>
        <begin position="310"/>
        <end position="539"/>
    </location>
</feature>
<protein>
    <submittedName>
        <fullName evidence="7">Methyl-accepting chemotaxis protein</fullName>
    </submittedName>
</protein>
<dbReference type="PROSITE" id="PS50111">
    <property type="entry name" value="CHEMOTAXIS_TRANSDUC_2"/>
    <property type="match status" value="1"/>
</dbReference>
<name>A0ABS4GE42_9FIRM</name>
<dbReference type="SMART" id="SM00304">
    <property type="entry name" value="HAMP"/>
    <property type="match status" value="1"/>
</dbReference>
<feature type="transmembrane region" description="Helical" evidence="4">
    <location>
        <begin position="12"/>
        <end position="32"/>
    </location>
</feature>
<dbReference type="EMBL" id="JAGGKS010000004">
    <property type="protein sequence ID" value="MBP1925767.1"/>
    <property type="molecule type" value="Genomic_DNA"/>
</dbReference>
<evidence type="ECO:0000256" key="3">
    <source>
        <dbReference type="PROSITE-ProRule" id="PRU00284"/>
    </source>
</evidence>
<dbReference type="Pfam" id="PF00672">
    <property type="entry name" value="HAMP"/>
    <property type="match status" value="1"/>
</dbReference>
<dbReference type="Gene3D" id="1.10.287.950">
    <property type="entry name" value="Methyl-accepting chemotaxis protein"/>
    <property type="match status" value="1"/>
</dbReference>
<dbReference type="Pfam" id="PF12729">
    <property type="entry name" value="4HB_MCP_1"/>
    <property type="match status" value="1"/>
</dbReference>
<comment type="similarity">
    <text evidence="2">Belongs to the methyl-accepting chemotaxis (MCP) protein family.</text>
</comment>
<dbReference type="Pfam" id="PF00015">
    <property type="entry name" value="MCPsignal"/>
    <property type="match status" value="1"/>
</dbReference>
<keyword evidence="8" id="KW-1185">Reference proteome</keyword>